<organism evidence="1 2">
    <name type="scientific">[Candida] jaroonii</name>
    <dbReference type="NCBI Taxonomy" id="467808"/>
    <lineage>
        <taxon>Eukaryota</taxon>
        <taxon>Fungi</taxon>
        <taxon>Dikarya</taxon>
        <taxon>Ascomycota</taxon>
        <taxon>Saccharomycotina</taxon>
        <taxon>Pichiomycetes</taxon>
        <taxon>Debaryomycetaceae</taxon>
        <taxon>Yamadazyma</taxon>
    </lineage>
</organism>
<accession>A0ACA9Y315</accession>
<gene>
    <name evidence="1" type="ORF">CLIB1444_02S05974</name>
</gene>
<evidence type="ECO:0000313" key="2">
    <source>
        <dbReference type="Proteomes" id="UP001152531"/>
    </source>
</evidence>
<comment type="caution">
    <text evidence="1">The sequence shown here is derived from an EMBL/GenBank/DDBJ whole genome shotgun (WGS) entry which is preliminary data.</text>
</comment>
<dbReference type="Proteomes" id="UP001152531">
    <property type="component" value="Unassembled WGS sequence"/>
</dbReference>
<name>A0ACA9Y315_9ASCO</name>
<keyword evidence="2" id="KW-1185">Reference proteome</keyword>
<reference evidence="1" key="1">
    <citation type="submission" date="2022-06" db="EMBL/GenBank/DDBJ databases">
        <authorList>
            <person name="Legras J.-L."/>
            <person name="Devillers H."/>
            <person name="Grondin C."/>
        </authorList>
    </citation>
    <scope>NUCLEOTIDE SEQUENCE</scope>
    <source>
        <strain evidence="1">CLIB 1444</strain>
    </source>
</reference>
<dbReference type="EMBL" id="CALSDN010000002">
    <property type="protein sequence ID" value="CAH6719327.1"/>
    <property type="molecule type" value="Genomic_DNA"/>
</dbReference>
<sequence length="368" mass="40219">MMNVTLEPVDYLNHPNSSFKKDKLNLKDFDLINNNLPPNTGPPGTVSVNANNGNNNKNLSHVPCKFFRQGICQAGDSCPFSHNLEGSLGADKLPCKYFQKGNCKFGLKCALAHYLPDGTRVNSKSYGRKYYNNNGFNNGINNNNGNNNSSNGNGNNHFNYNVPPPNSQPIDISSSMRSSISLDTAGLSSQNLNTWSNGSNFTFNNPVNSNSFNQGPISLTAPSSAISNNYNTSPTGGIFSNVSNNTSPTTFYNSSPSSNFFSNNQLMSPNGNSQFINISGNFPPSSSSFGKPTFGSYLQESLQESPVIEEDKKTDDIFEEDYVPASLGDIILTPQELQRRDSRSQSGTLFIRPNLNNEKINDDVFLMD</sequence>
<evidence type="ECO:0000313" key="1">
    <source>
        <dbReference type="EMBL" id="CAH6719327.1"/>
    </source>
</evidence>
<proteinExistence type="predicted"/>
<protein>
    <submittedName>
        <fullName evidence="1">Uncharacterized protein</fullName>
    </submittedName>
</protein>